<dbReference type="InterPro" id="IPR029058">
    <property type="entry name" value="AB_hydrolase_fold"/>
</dbReference>
<dbReference type="PANTHER" id="PTHR43329">
    <property type="entry name" value="EPOXIDE HYDROLASE"/>
    <property type="match status" value="1"/>
</dbReference>
<comment type="caution">
    <text evidence="1">The sequence shown here is derived from an EMBL/GenBank/DDBJ whole genome shotgun (WGS) entry which is preliminary data.</text>
</comment>
<evidence type="ECO:0000313" key="3">
    <source>
        <dbReference type="Proteomes" id="UP000886520"/>
    </source>
</evidence>
<protein>
    <submittedName>
        <fullName evidence="1">Uncharacterized protein</fullName>
    </submittedName>
</protein>
<accession>A0A9D4ZS09</accession>
<dbReference type="OrthoDB" id="7130006at2759"/>
<sequence length="110" mass="12606">MVQLMRAAFGEDHYICQFQAPGKMEAKIEQITSEVLFRNLFSRRLDQKMEGLSQVKESVPLPAWTSEEDIAYYVSEFAKHGFTPPLNYYRALDLSWELTAAWAGSKVTVP</sequence>
<keyword evidence="3" id="KW-1185">Reference proteome</keyword>
<organism evidence="1 3">
    <name type="scientific">Adiantum capillus-veneris</name>
    <name type="common">Maidenhair fern</name>
    <dbReference type="NCBI Taxonomy" id="13818"/>
    <lineage>
        <taxon>Eukaryota</taxon>
        <taxon>Viridiplantae</taxon>
        <taxon>Streptophyta</taxon>
        <taxon>Embryophyta</taxon>
        <taxon>Tracheophyta</taxon>
        <taxon>Polypodiopsida</taxon>
        <taxon>Polypodiidae</taxon>
        <taxon>Polypodiales</taxon>
        <taxon>Pteridineae</taxon>
        <taxon>Pteridaceae</taxon>
        <taxon>Vittarioideae</taxon>
        <taxon>Adiantum</taxon>
    </lineage>
</organism>
<evidence type="ECO:0000313" key="1">
    <source>
        <dbReference type="EMBL" id="KAI5083876.1"/>
    </source>
</evidence>
<dbReference type="AlphaFoldDB" id="A0A9D4ZS09"/>
<proteinExistence type="predicted"/>
<gene>
    <name evidence="1" type="ORF">GOP47_0000045</name>
    <name evidence="2" type="ORF">GOP47_0001142</name>
</gene>
<dbReference type="EMBL" id="JABFUD020000001">
    <property type="protein sequence ID" value="KAI5083876.1"/>
    <property type="molecule type" value="Genomic_DNA"/>
</dbReference>
<reference evidence="1" key="1">
    <citation type="submission" date="2021-01" db="EMBL/GenBank/DDBJ databases">
        <title>Adiantum capillus-veneris genome.</title>
        <authorList>
            <person name="Fang Y."/>
            <person name="Liao Q."/>
        </authorList>
    </citation>
    <scope>NUCLEOTIDE SEQUENCE</scope>
    <source>
        <strain evidence="1">H3</strain>
        <tissue evidence="1">Leaf</tissue>
    </source>
</reference>
<dbReference type="Proteomes" id="UP000886520">
    <property type="component" value="Chromosome 1"/>
</dbReference>
<dbReference type="EMBL" id="JABFUD020000001">
    <property type="protein sequence ID" value="KAI5084973.1"/>
    <property type="molecule type" value="Genomic_DNA"/>
</dbReference>
<evidence type="ECO:0000313" key="2">
    <source>
        <dbReference type="EMBL" id="KAI5084973.1"/>
    </source>
</evidence>
<name>A0A9D4ZS09_ADICA</name>
<dbReference type="Gene3D" id="3.40.50.1820">
    <property type="entry name" value="alpha/beta hydrolase"/>
    <property type="match status" value="1"/>
</dbReference>
<dbReference type="SUPFAM" id="SSF53474">
    <property type="entry name" value="alpha/beta-Hydrolases"/>
    <property type="match status" value="1"/>
</dbReference>